<evidence type="ECO:0000256" key="1">
    <source>
        <dbReference type="ARBA" id="ARBA00004114"/>
    </source>
</evidence>
<reference evidence="10" key="1">
    <citation type="submission" date="2021-01" db="EMBL/GenBank/DDBJ databases">
        <title>A chromosome-scale assembly of European eel, Anguilla anguilla.</title>
        <authorList>
            <person name="Henkel C."/>
            <person name="Jong-Raadsen S.A."/>
            <person name="Dufour S."/>
            <person name="Weltzien F.-A."/>
            <person name="Palstra A.P."/>
            <person name="Pelster B."/>
            <person name="Spaink H.P."/>
            <person name="Van Den Thillart G.E."/>
            <person name="Jansen H."/>
            <person name="Zahm M."/>
            <person name="Klopp C."/>
            <person name="Cedric C."/>
            <person name="Louis A."/>
            <person name="Berthelot C."/>
            <person name="Parey E."/>
            <person name="Roest Crollius H."/>
            <person name="Montfort J."/>
            <person name="Robinson-Rechavi M."/>
            <person name="Bucao C."/>
            <person name="Bouchez O."/>
            <person name="Gislard M."/>
            <person name="Lluch J."/>
            <person name="Milhes M."/>
            <person name="Lampietro C."/>
            <person name="Lopez Roques C."/>
            <person name="Donnadieu C."/>
            <person name="Braasch I."/>
            <person name="Desvignes T."/>
            <person name="Postlethwait J."/>
            <person name="Bobe J."/>
            <person name="Guiguen Y."/>
            <person name="Dirks R."/>
        </authorList>
    </citation>
    <scope>NUCLEOTIDE SEQUENCE</scope>
    <source>
        <strain evidence="10">Tag_6206</strain>
        <tissue evidence="10">Liver</tissue>
    </source>
</reference>
<evidence type="ECO:0000256" key="9">
    <source>
        <dbReference type="SAM" id="MobiDB-lite"/>
    </source>
</evidence>
<feature type="coiled-coil region" evidence="8">
    <location>
        <begin position="680"/>
        <end position="707"/>
    </location>
</feature>
<feature type="region of interest" description="Disordered" evidence="9">
    <location>
        <begin position="1"/>
        <end position="118"/>
    </location>
</feature>
<feature type="compositionally biased region" description="Polar residues" evidence="9">
    <location>
        <begin position="85"/>
        <end position="98"/>
    </location>
</feature>
<dbReference type="PANTHER" id="PTHR23162:SF7">
    <property type="entry name" value="PROTEIN BCAP"/>
    <property type="match status" value="1"/>
</dbReference>
<feature type="coiled-coil region" evidence="8">
    <location>
        <begin position="233"/>
        <end position="524"/>
    </location>
</feature>
<dbReference type="EMBL" id="JAFIRN010000006">
    <property type="protein sequence ID" value="KAG5848015.1"/>
    <property type="molecule type" value="Genomic_DNA"/>
</dbReference>
<evidence type="ECO:0000313" key="11">
    <source>
        <dbReference type="Proteomes" id="UP001044222"/>
    </source>
</evidence>
<comment type="subcellular location">
    <subcellularLocation>
        <location evidence="2">Cell projection</location>
        <location evidence="2">Cilium</location>
    </subcellularLocation>
    <subcellularLocation>
        <location evidence="1">Cytoplasm</location>
        <location evidence="1">Cytoskeleton</location>
        <location evidence="1">Microtubule organizing center</location>
        <location evidence="1">Centrosome</location>
        <location evidence="1">Centriole</location>
    </subcellularLocation>
</comment>
<dbReference type="GO" id="GO:0005813">
    <property type="term" value="C:centrosome"/>
    <property type="evidence" value="ECO:0007669"/>
    <property type="project" value="TreeGrafter"/>
</dbReference>
<evidence type="ECO:0000313" key="10">
    <source>
        <dbReference type="EMBL" id="KAG5848015.1"/>
    </source>
</evidence>
<dbReference type="Proteomes" id="UP001044222">
    <property type="component" value="Chromosome 6"/>
</dbReference>
<keyword evidence="4" id="KW-0963">Cytoplasm</keyword>
<evidence type="ECO:0000256" key="8">
    <source>
        <dbReference type="SAM" id="Coils"/>
    </source>
</evidence>
<evidence type="ECO:0000256" key="3">
    <source>
        <dbReference type="ARBA" id="ARBA00009316"/>
    </source>
</evidence>
<keyword evidence="7" id="KW-0966">Cell projection</keyword>
<comment type="similarity">
    <text evidence="3">Belongs to the ODF2 family.</text>
</comment>
<keyword evidence="6" id="KW-0206">Cytoskeleton</keyword>
<gene>
    <name evidence="10" type="ORF">ANANG_G00132370</name>
</gene>
<evidence type="ECO:0000256" key="7">
    <source>
        <dbReference type="ARBA" id="ARBA00023273"/>
    </source>
</evidence>
<dbReference type="AlphaFoldDB" id="A0A9D3MFL2"/>
<organism evidence="10 11">
    <name type="scientific">Anguilla anguilla</name>
    <name type="common">European freshwater eel</name>
    <name type="synonym">Muraena anguilla</name>
    <dbReference type="NCBI Taxonomy" id="7936"/>
    <lineage>
        <taxon>Eukaryota</taxon>
        <taxon>Metazoa</taxon>
        <taxon>Chordata</taxon>
        <taxon>Craniata</taxon>
        <taxon>Vertebrata</taxon>
        <taxon>Euteleostomi</taxon>
        <taxon>Actinopterygii</taxon>
        <taxon>Neopterygii</taxon>
        <taxon>Teleostei</taxon>
        <taxon>Anguilliformes</taxon>
        <taxon>Anguillidae</taxon>
        <taxon>Anguilla</taxon>
    </lineage>
</organism>
<evidence type="ECO:0000256" key="6">
    <source>
        <dbReference type="ARBA" id="ARBA00023212"/>
    </source>
</evidence>
<dbReference type="GO" id="GO:1902018">
    <property type="term" value="P:negative regulation of cilium assembly"/>
    <property type="evidence" value="ECO:0007669"/>
    <property type="project" value="TreeGrafter"/>
</dbReference>
<proteinExistence type="inferred from homology"/>
<keyword evidence="11" id="KW-1185">Reference proteome</keyword>
<feature type="coiled-coil region" evidence="8">
    <location>
        <begin position="560"/>
        <end position="629"/>
    </location>
</feature>
<dbReference type="PANTHER" id="PTHR23162">
    <property type="entry name" value="OUTER DENSE FIBER OF SPERM TAILS 2"/>
    <property type="match status" value="1"/>
</dbReference>
<evidence type="ECO:0008006" key="12">
    <source>
        <dbReference type="Google" id="ProtNLM"/>
    </source>
</evidence>
<keyword evidence="5 8" id="KW-0175">Coiled coil</keyword>
<name>A0A9D3MFL2_ANGAN</name>
<evidence type="ECO:0000256" key="4">
    <source>
        <dbReference type="ARBA" id="ARBA00022490"/>
    </source>
</evidence>
<dbReference type="GO" id="GO:0036064">
    <property type="term" value="C:ciliary basal body"/>
    <property type="evidence" value="ECO:0007669"/>
    <property type="project" value="TreeGrafter"/>
</dbReference>
<evidence type="ECO:0000256" key="2">
    <source>
        <dbReference type="ARBA" id="ARBA00004138"/>
    </source>
</evidence>
<dbReference type="InterPro" id="IPR026099">
    <property type="entry name" value="Odf2-rel"/>
</dbReference>
<dbReference type="GO" id="GO:0005814">
    <property type="term" value="C:centriole"/>
    <property type="evidence" value="ECO:0007669"/>
    <property type="project" value="UniProtKB-SubCell"/>
</dbReference>
<comment type="caution">
    <text evidence="10">The sequence shown here is derived from an EMBL/GenBank/DDBJ whole genome shotgun (WGS) entry which is preliminary data.</text>
</comment>
<protein>
    <recommendedName>
        <fullName evidence="12">Outer dense fiber protein 2-like</fullName>
    </recommendedName>
</protein>
<sequence>MKARSSTPVHVHAEDSTAVHVHVQRSQSLPSSAERVLPKSNITASSVIRSSDRTAAPATQKAELGPKRPGGGCMHAERDRAVSFEESSSDVPAGSGTSAEELAQGSSRPDGAGGTYCGQWERDRERARSDHEELTPDSSQLLLTALQDAEKAANSAAIQLVSFKELLGDRSADSRLNASEERWMSRQKALLLEKLEAFKSMNRAVRLQLKDFQDREADRLEADRHMYVLLKKLTLTETENLNLKKDLSEKERRIEELINLKQKEKEKLETVMQLSKSVETTRAHLQGQLRNKESENSRLTVQLRGLEKTIAEQKLQIESLKTQISSVSEKEKEEKEALKKATRVQKQRAEKFETAMEKSYALLREKDAELASVRAEVEVWRRRQEEVVEVKTPLEAQVAVLKQQISEMTELLQSERANVRMSNEDLLQKVEKLNSENADVSLENAALKASVSDLEEKLRRCVEEMQEQASISQHQKQLREDYQTQVADQQKEVEELKTRLEKVLKEKEELMEAKDAEVRKVREQLQVRVSELEAYPELLSAAEQRVRDCQDRLGLSQETLSLEAHTLQQLQAKMENQTEQLRSSLDMKDSIREANTDLQGKIESLQRRVEEVAAENRDLVQKLSVQEEALQYSGRQLELRSAECLSLTRQLETALADVKQQVSIVTEKAAARERTLQSKILELDSERNRSEKELKALRLSKESMEKQFEVRQKDLQLRLDQSETHKRSIQNYIDFLKNSYTAMFEDSLSPDLGFSSSFK</sequence>
<evidence type="ECO:0000256" key="5">
    <source>
        <dbReference type="ARBA" id="ARBA00023054"/>
    </source>
</evidence>
<accession>A0A9D3MFL2</accession>
<feature type="compositionally biased region" description="Polar residues" evidence="9">
    <location>
        <begin position="40"/>
        <end position="49"/>
    </location>
</feature>